<proteinExistence type="inferred from homology"/>
<evidence type="ECO:0000256" key="3">
    <source>
        <dbReference type="ARBA" id="ARBA00022741"/>
    </source>
</evidence>
<dbReference type="InterPro" id="IPR008271">
    <property type="entry name" value="Ser/Thr_kinase_AS"/>
</dbReference>
<comment type="similarity">
    <text evidence="7">Belongs to the protein kinase superfamily.</text>
</comment>
<dbReference type="CDD" id="cd14008">
    <property type="entry name" value="STKc_LKB1_CaMKK"/>
    <property type="match status" value="1"/>
</dbReference>
<keyword evidence="3 6" id="KW-0547">Nucleotide-binding</keyword>
<protein>
    <recommendedName>
        <fullName evidence="8">Protein kinase domain-containing protein</fullName>
    </recommendedName>
</protein>
<keyword evidence="4" id="KW-0418">Kinase</keyword>
<gene>
    <name evidence="9" type="ORF">HAND00432_LOCUS3950</name>
</gene>
<reference evidence="9" key="1">
    <citation type="submission" date="2021-01" db="EMBL/GenBank/DDBJ databases">
        <authorList>
            <person name="Corre E."/>
            <person name="Pelletier E."/>
            <person name="Niang G."/>
            <person name="Scheremetjew M."/>
            <person name="Finn R."/>
            <person name="Kale V."/>
            <person name="Holt S."/>
            <person name="Cochrane G."/>
            <person name="Meng A."/>
            <person name="Brown T."/>
            <person name="Cohen L."/>
        </authorList>
    </citation>
    <scope>NUCLEOTIDE SEQUENCE</scope>
    <source>
        <strain evidence="9">CCMP644</strain>
    </source>
</reference>
<dbReference type="FunFam" id="3.30.200.20:FF:000003">
    <property type="entry name" value="Non-specific serine/threonine protein kinase"/>
    <property type="match status" value="1"/>
</dbReference>
<name>A0A7S1DII3_HEMAN</name>
<feature type="binding site" evidence="6">
    <location>
        <position position="69"/>
    </location>
    <ligand>
        <name>ATP</name>
        <dbReference type="ChEBI" id="CHEBI:30616"/>
    </ligand>
</feature>
<dbReference type="GO" id="GO:0007165">
    <property type="term" value="P:signal transduction"/>
    <property type="evidence" value="ECO:0007669"/>
    <property type="project" value="TreeGrafter"/>
</dbReference>
<dbReference type="PANTHER" id="PTHR43895">
    <property type="entry name" value="CALCIUM/CALMODULIN-DEPENDENT PROTEIN KINASE KINASE-RELATED"/>
    <property type="match status" value="1"/>
</dbReference>
<feature type="domain" description="Protein kinase" evidence="8">
    <location>
        <begin position="40"/>
        <end position="299"/>
    </location>
</feature>
<dbReference type="PROSITE" id="PS50011">
    <property type="entry name" value="PROTEIN_KINASE_DOM"/>
    <property type="match status" value="1"/>
</dbReference>
<dbReference type="PROSITE" id="PS00107">
    <property type="entry name" value="PROTEIN_KINASE_ATP"/>
    <property type="match status" value="1"/>
</dbReference>
<dbReference type="InterPro" id="IPR000719">
    <property type="entry name" value="Prot_kinase_dom"/>
</dbReference>
<dbReference type="FunFam" id="1.10.510.10:FF:000571">
    <property type="entry name" value="Maternal embryonic leucine zipper kinase"/>
    <property type="match status" value="1"/>
</dbReference>
<evidence type="ECO:0000313" key="9">
    <source>
        <dbReference type="EMBL" id="CAD8949432.1"/>
    </source>
</evidence>
<dbReference type="SUPFAM" id="SSF56112">
    <property type="entry name" value="Protein kinase-like (PK-like)"/>
    <property type="match status" value="1"/>
</dbReference>
<dbReference type="EMBL" id="HBFX01006448">
    <property type="protein sequence ID" value="CAD8949432.1"/>
    <property type="molecule type" value="Transcribed_RNA"/>
</dbReference>
<dbReference type="PANTHER" id="PTHR43895:SF150">
    <property type="entry name" value="SERINE_THREONINE-PROTEIN KINASE STK11"/>
    <property type="match status" value="1"/>
</dbReference>
<accession>A0A7S1DII3</accession>
<dbReference type="AlphaFoldDB" id="A0A7S1DII3"/>
<evidence type="ECO:0000256" key="4">
    <source>
        <dbReference type="ARBA" id="ARBA00022777"/>
    </source>
</evidence>
<evidence type="ECO:0000256" key="6">
    <source>
        <dbReference type="PROSITE-ProRule" id="PRU10141"/>
    </source>
</evidence>
<dbReference type="InterPro" id="IPR011009">
    <property type="entry name" value="Kinase-like_dom_sf"/>
</dbReference>
<evidence type="ECO:0000259" key="8">
    <source>
        <dbReference type="PROSITE" id="PS50011"/>
    </source>
</evidence>
<dbReference type="InterPro" id="IPR017441">
    <property type="entry name" value="Protein_kinase_ATP_BS"/>
</dbReference>
<organism evidence="9">
    <name type="scientific">Hemiselmis andersenii</name>
    <name type="common">Cryptophyte alga</name>
    <dbReference type="NCBI Taxonomy" id="464988"/>
    <lineage>
        <taxon>Eukaryota</taxon>
        <taxon>Cryptophyceae</taxon>
        <taxon>Cryptomonadales</taxon>
        <taxon>Hemiselmidaceae</taxon>
        <taxon>Hemiselmis</taxon>
    </lineage>
</organism>
<sequence length="302" mass="33696">MSGHLMFGRGGAAFEISSALVDTTALSVVKRDGVKLINQYEVIKDLGRGSFGKVKLVRHTDTGELFAMKVMNKNVLRKKRMGTRNLLMDVEHEIKVMKLLDHPNIIKMYEVIDSHEHHKLYLRLEYMEGGQCMDSKSDSQALSEATARKYFRDLIAGVEYMHSVGVIHRDIKPENLLLDKNGTVKLADFGTGQIVEGTHMINKSSGTPAFAAPEACVEGAFSGFAADVWACGVSLYMYLHGKCPFMSPNLVAIFQMIRENEPVYSPTLSPEARDLLEKLLDKDPATRITISGIMSHQWMAEQ</sequence>
<dbReference type="SMART" id="SM00220">
    <property type="entry name" value="S_TKc"/>
    <property type="match status" value="1"/>
</dbReference>
<evidence type="ECO:0000256" key="7">
    <source>
        <dbReference type="RuleBase" id="RU000304"/>
    </source>
</evidence>
<dbReference type="Pfam" id="PF00069">
    <property type="entry name" value="Pkinase"/>
    <property type="match status" value="1"/>
</dbReference>
<keyword evidence="5 6" id="KW-0067">ATP-binding</keyword>
<evidence type="ECO:0000256" key="1">
    <source>
        <dbReference type="ARBA" id="ARBA00022527"/>
    </source>
</evidence>
<dbReference type="PROSITE" id="PS00108">
    <property type="entry name" value="PROTEIN_KINASE_ST"/>
    <property type="match status" value="1"/>
</dbReference>
<dbReference type="GO" id="GO:0005524">
    <property type="term" value="F:ATP binding"/>
    <property type="evidence" value="ECO:0007669"/>
    <property type="project" value="UniProtKB-UniRule"/>
</dbReference>
<keyword evidence="2" id="KW-0808">Transferase</keyword>
<keyword evidence="1 7" id="KW-0723">Serine/threonine-protein kinase</keyword>
<evidence type="ECO:0000256" key="2">
    <source>
        <dbReference type="ARBA" id="ARBA00022679"/>
    </source>
</evidence>
<dbReference type="GO" id="GO:0004674">
    <property type="term" value="F:protein serine/threonine kinase activity"/>
    <property type="evidence" value="ECO:0007669"/>
    <property type="project" value="UniProtKB-KW"/>
</dbReference>
<dbReference type="Gene3D" id="1.10.510.10">
    <property type="entry name" value="Transferase(Phosphotransferase) domain 1"/>
    <property type="match status" value="1"/>
</dbReference>
<evidence type="ECO:0000256" key="5">
    <source>
        <dbReference type="ARBA" id="ARBA00022840"/>
    </source>
</evidence>